<dbReference type="eggNOG" id="ENOG502S6FW">
    <property type="taxonomic scope" value="Eukaryota"/>
</dbReference>
<feature type="compositionally biased region" description="Polar residues" evidence="1">
    <location>
        <begin position="413"/>
        <end position="424"/>
    </location>
</feature>
<feature type="domain" description="DUF3074" evidence="2">
    <location>
        <begin position="119"/>
        <end position="169"/>
    </location>
</feature>
<feature type="region of interest" description="Disordered" evidence="1">
    <location>
        <begin position="413"/>
        <end position="582"/>
    </location>
</feature>
<keyword evidence="4" id="KW-1185">Reference proteome</keyword>
<reference evidence="4" key="1">
    <citation type="journal article" date="2013" name="Genome Announc.">
        <title>Draft genome sequence of the grapevine dieback fungus Eutypa lata UCR-EL1.</title>
        <authorList>
            <person name="Blanco-Ulate B."/>
            <person name="Rolshausen P.E."/>
            <person name="Cantu D."/>
        </authorList>
    </citation>
    <scope>NUCLEOTIDE SEQUENCE [LARGE SCALE GENOMIC DNA]</scope>
    <source>
        <strain evidence="4">UCR-EL1</strain>
    </source>
</reference>
<name>M7T4R0_EUTLA</name>
<sequence>MTPAPHEPLKALGPINWDFGHGDSVEEETKIRRFLSRTFAEAECIIDSIPTDSTSAPQVGRPRSSTDPNRPNLPNKTRQLSDCARELRKEWKEAKVNAKENPLCLSVYKLAAKDGRGSWFARRSVHEGQSFEKWKLAMEKEFAESMKVKGKPGSGSIRGIGADKRVEHMVLDGCGKLEGFIRGAYESVEMIREIRTETKVDPLRKVQSSIDLPIDEANAIARNTMNQLAHEAPIRAARQPRLNGVPETDVLGHQSSESVSTMGAESSEQQQQRSPIEMEYEYETKIEWLMVTRSDPGGSVPRFMVEKGTPGAIAGDADKFLKWTESKTLKYFTQPEKVEAEPMPEAPIVGVPSKASESSVSPTTKPRVRITDETNGEKSPVYEEDTPAYTGLYGIIAGAIGAAATMIPTFGSVQGDTSPEVSLSTDEDDDDRSSIRTFHSFVTGQETPDEPHVTEVPLSRVDTNGEERSLNSSTESTATHSFNASSTQHEKELRKLEERKRKMEERLQRSQARVLAKRNNEGTSNNDEDVLAKLREKHEREVAKQTDKYQREVRKLEAKRHSEQRKAEERRRKQTEREEKANLTMELEKVRVERDVARKQIEVLKEQIGELQGQNTMLVARLGREGISLDGGISKVLSSDPRRRNSPAPGKISRASTVLGTPSQGSTSPISDPTKGGDRSRERGRNRQAEGMA</sequence>
<feature type="region of interest" description="Disordered" evidence="1">
    <location>
        <begin position="348"/>
        <end position="367"/>
    </location>
</feature>
<feature type="region of interest" description="Disordered" evidence="1">
    <location>
        <begin position="631"/>
        <end position="693"/>
    </location>
</feature>
<dbReference type="EMBL" id="KB705561">
    <property type="protein sequence ID" value="EMR71883.1"/>
    <property type="molecule type" value="Genomic_DNA"/>
</dbReference>
<feature type="compositionally biased region" description="Polar residues" evidence="1">
    <location>
        <begin position="654"/>
        <end position="671"/>
    </location>
</feature>
<evidence type="ECO:0000259" key="2">
    <source>
        <dbReference type="Pfam" id="PF11274"/>
    </source>
</evidence>
<feature type="region of interest" description="Disordered" evidence="1">
    <location>
        <begin position="50"/>
        <end position="78"/>
    </location>
</feature>
<dbReference type="Pfam" id="PF11274">
    <property type="entry name" value="DUF3074"/>
    <property type="match status" value="2"/>
</dbReference>
<dbReference type="OrthoDB" id="5403181at2759"/>
<feature type="compositionally biased region" description="Basic and acidic residues" evidence="1">
    <location>
        <begin position="675"/>
        <end position="693"/>
    </location>
</feature>
<dbReference type="HOGENOM" id="CLU_022947_0_0_1"/>
<feature type="compositionally biased region" description="Polar residues" evidence="1">
    <location>
        <begin position="470"/>
        <end position="487"/>
    </location>
</feature>
<feature type="compositionally biased region" description="Polar residues" evidence="1">
    <location>
        <begin position="355"/>
        <end position="364"/>
    </location>
</feature>
<gene>
    <name evidence="3" type="ORF">UCREL1_1070</name>
</gene>
<dbReference type="Proteomes" id="UP000012174">
    <property type="component" value="Unassembled WGS sequence"/>
</dbReference>
<dbReference type="InterPro" id="IPR024500">
    <property type="entry name" value="DUF3074"/>
</dbReference>
<evidence type="ECO:0000256" key="1">
    <source>
        <dbReference type="SAM" id="MobiDB-lite"/>
    </source>
</evidence>
<feature type="compositionally biased region" description="Polar residues" evidence="1">
    <location>
        <begin position="435"/>
        <end position="446"/>
    </location>
</feature>
<evidence type="ECO:0000313" key="4">
    <source>
        <dbReference type="Proteomes" id="UP000012174"/>
    </source>
</evidence>
<dbReference type="KEGG" id="ela:UCREL1_1070"/>
<protein>
    <recommendedName>
        <fullName evidence="2">DUF3074 domain-containing protein</fullName>
    </recommendedName>
</protein>
<accession>M7T4R0</accession>
<dbReference type="AlphaFoldDB" id="M7T4R0"/>
<feature type="domain" description="DUF3074" evidence="2">
    <location>
        <begin position="178"/>
        <end position="324"/>
    </location>
</feature>
<dbReference type="OMA" id="MNPVEWI"/>
<organism evidence="3 4">
    <name type="scientific">Eutypa lata (strain UCR-EL1)</name>
    <name type="common">Grapevine dieback disease fungus</name>
    <name type="synonym">Eutypa armeniacae</name>
    <dbReference type="NCBI Taxonomy" id="1287681"/>
    <lineage>
        <taxon>Eukaryota</taxon>
        <taxon>Fungi</taxon>
        <taxon>Dikarya</taxon>
        <taxon>Ascomycota</taxon>
        <taxon>Pezizomycotina</taxon>
        <taxon>Sordariomycetes</taxon>
        <taxon>Xylariomycetidae</taxon>
        <taxon>Xylariales</taxon>
        <taxon>Diatrypaceae</taxon>
        <taxon>Eutypa</taxon>
    </lineage>
</organism>
<feature type="compositionally biased region" description="Basic and acidic residues" evidence="1">
    <location>
        <begin position="488"/>
        <end position="508"/>
    </location>
</feature>
<proteinExistence type="predicted"/>
<evidence type="ECO:0000313" key="3">
    <source>
        <dbReference type="EMBL" id="EMR71883.1"/>
    </source>
</evidence>
<feature type="region of interest" description="Disordered" evidence="1">
    <location>
        <begin position="245"/>
        <end position="276"/>
    </location>
</feature>
<dbReference type="STRING" id="1287681.M7T4R0"/>
<feature type="compositionally biased region" description="Basic and acidic residues" evidence="1">
    <location>
        <begin position="530"/>
        <end position="582"/>
    </location>
</feature>
<feature type="compositionally biased region" description="Polar residues" evidence="1">
    <location>
        <begin position="253"/>
        <end position="274"/>
    </location>
</feature>